<feature type="transmembrane region" description="Helical" evidence="6">
    <location>
        <begin position="182"/>
        <end position="200"/>
    </location>
</feature>
<sequence length="290" mass="32209">MWFWLALGGSIFSSLSIIINKKALRSINPTVLTWVLFAFPIPFLLVYFVVQGFPSVGSLFWIGVFCSAFMFVISKTLTMESIKHDDLSKVYPLNSLSSVFAYFLALLFLSEHITVVALLGLIVSVFGVYILNAGKRGEGLLEPLKYLVKHKGSRIIIIASLLGGATAVTDKMAILGSVTNDPLLPLLAENSIMVLILFFYMQKRERDWTDQVKGNWRWLLIAGILYFITNIFVFTSFAGGPVALAIGIKKLQVLFILVLSLILFKDKPSRYAWLGSVLMLIGVLMIKLGG</sequence>
<comment type="subcellular location">
    <subcellularLocation>
        <location evidence="1">Membrane</location>
        <topology evidence="1">Multi-pass membrane protein</topology>
    </subcellularLocation>
</comment>
<feature type="transmembrane region" description="Helical" evidence="6">
    <location>
        <begin position="243"/>
        <end position="264"/>
    </location>
</feature>
<evidence type="ECO:0000256" key="2">
    <source>
        <dbReference type="ARBA" id="ARBA00007362"/>
    </source>
</evidence>
<dbReference type="SUPFAM" id="SSF103481">
    <property type="entry name" value="Multidrug resistance efflux transporter EmrE"/>
    <property type="match status" value="2"/>
</dbReference>
<feature type="transmembrane region" description="Helical" evidence="6">
    <location>
        <begin position="59"/>
        <end position="78"/>
    </location>
</feature>
<accession>A0A955RQT9</accession>
<feature type="transmembrane region" description="Helical" evidence="6">
    <location>
        <begin position="90"/>
        <end position="109"/>
    </location>
</feature>
<gene>
    <name evidence="8" type="ORF">KC614_02265</name>
</gene>
<dbReference type="Gene3D" id="1.10.3730.20">
    <property type="match status" value="2"/>
</dbReference>
<dbReference type="InterPro" id="IPR037185">
    <property type="entry name" value="EmrE-like"/>
</dbReference>
<feature type="domain" description="EamA" evidence="7">
    <location>
        <begin position="2"/>
        <end position="132"/>
    </location>
</feature>
<organism evidence="8 9">
    <name type="scientific">candidate division WWE3 bacterium</name>
    <dbReference type="NCBI Taxonomy" id="2053526"/>
    <lineage>
        <taxon>Bacteria</taxon>
        <taxon>Katanobacteria</taxon>
    </lineage>
</organism>
<proteinExistence type="inferred from homology"/>
<evidence type="ECO:0000256" key="3">
    <source>
        <dbReference type="ARBA" id="ARBA00022692"/>
    </source>
</evidence>
<evidence type="ECO:0000256" key="5">
    <source>
        <dbReference type="ARBA" id="ARBA00023136"/>
    </source>
</evidence>
<dbReference type="PANTHER" id="PTHR32322:SF2">
    <property type="entry name" value="EAMA DOMAIN-CONTAINING PROTEIN"/>
    <property type="match status" value="1"/>
</dbReference>
<name>A0A955RQT9_UNCKA</name>
<protein>
    <submittedName>
        <fullName evidence="8">EamA family transporter</fullName>
    </submittedName>
</protein>
<comment type="similarity">
    <text evidence="2">Belongs to the EamA transporter family.</text>
</comment>
<dbReference type="InterPro" id="IPR000620">
    <property type="entry name" value="EamA_dom"/>
</dbReference>
<feature type="transmembrane region" description="Helical" evidence="6">
    <location>
        <begin position="155"/>
        <end position="176"/>
    </location>
</feature>
<feature type="transmembrane region" description="Helical" evidence="6">
    <location>
        <begin position="6"/>
        <end position="24"/>
    </location>
</feature>
<reference evidence="8" key="2">
    <citation type="journal article" date="2021" name="Microbiome">
        <title>Successional dynamics and alternative stable states in a saline activated sludge microbial community over 9 years.</title>
        <authorList>
            <person name="Wang Y."/>
            <person name="Ye J."/>
            <person name="Ju F."/>
            <person name="Liu L."/>
            <person name="Boyd J.A."/>
            <person name="Deng Y."/>
            <person name="Parks D.H."/>
            <person name="Jiang X."/>
            <person name="Yin X."/>
            <person name="Woodcroft B.J."/>
            <person name="Tyson G.W."/>
            <person name="Hugenholtz P."/>
            <person name="Polz M.F."/>
            <person name="Zhang T."/>
        </authorList>
    </citation>
    <scope>NUCLEOTIDE SEQUENCE</scope>
    <source>
        <strain evidence="8">HKST-UBA03</strain>
    </source>
</reference>
<dbReference type="Pfam" id="PF00892">
    <property type="entry name" value="EamA"/>
    <property type="match status" value="2"/>
</dbReference>
<dbReference type="Proteomes" id="UP000751518">
    <property type="component" value="Unassembled WGS sequence"/>
</dbReference>
<evidence type="ECO:0000313" key="8">
    <source>
        <dbReference type="EMBL" id="MCA9392006.1"/>
    </source>
</evidence>
<dbReference type="GO" id="GO:0016020">
    <property type="term" value="C:membrane"/>
    <property type="evidence" value="ECO:0007669"/>
    <property type="project" value="UniProtKB-SubCell"/>
</dbReference>
<evidence type="ECO:0000259" key="7">
    <source>
        <dbReference type="Pfam" id="PF00892"/>
    </source>
</evidence>
<feature type="transmembrane region" description="Helical" evidence="6">
    <location>
        <begin position="271"/>
        <end position="289"/>
    </location>
</feature>
<evidence type="ECO:0000256" key="6">
    <source>
        <dbReference type="SAM" id="Phobius"/>
    </source>
</evidence>
<dbReference type="AlphaFoldDB" id="A0A955RQT9"/>
<comment type="caution">
    <text evidence="8">The sequence shown here is derived from an EMBL/GenBank/DDBJ whole genome shotgun (WGS) entry which is preliminary data.</text>
</comment>
<keyword evidence="3 6" id="KW-0812">Transmembrane</keyword>
<dbReference type="PANTHER" id="PTHR32322">
    <property type="entry name" value="INNER MEMBRANE TRANSPORTER"/>
    <property type="match status" value="1"/>
</dbReference>
<evidence type="ECO:0000256" key="4">
    <source>
        <dbReference type="ARBA" id="ARBA00022989"/>
    </source>
</evidence>
<feature type="transmembrane region" description="Helical" evidence="6">
    <location>
        <begin position="216"/>
        <end position="237"/>
    </location>
</feature>
<evidence type="ECO:0000256" key="1">
    <source>
        <dbReference type="ARBA" id="ARBA00004141"/>
    </source>
</evidence>
<dbReference type="InterPro" id="IPR050638">
    <property type="entry name" value="AA-Vitamin_Transporters"/>
</dbReference>
<evidence type="ECO:0000313" key="9">
    <source>
        <dbReference type="Proteomes" id="UP000751518"/>
    </source>
</evidence>
<feature type="domain" description="EamA" evidence="7">
    <location>
        <begin position="155"/>
        <end position="286"/>
    </location>
</feature>
<feature type="transmembrane region" description="Helical" evidence="6">
    <location>
        <begin position="115"/>
        <end position="134"/>
    </location>
</feature>
<keyword evidence="5 6" id="KW-0472">Membrane</keyword>
<reference evidence="8" key="1">
    <citation type="submission" date="2020-04" db="EMBL/GenBank/DDBJ databases">
        <authorList>
            <person name="Zhang T."/>
        </authorList>
    </citation>
    <scope>NUCLEOTIDE SEQUENCE</scope>
    <source>
        <strain evidence="8">HKST-UBA03</strain>
    </source>
</reference>
<dbReference type="EMBL" id="JAGQKZ010000014">
    <property type="protein sequence ID" value="MCA9392006.1"/>
    <property type="molecule type" value="Genomic_DNA"/>
</dbReference>
<feature type="transmembrane region" description="Helical" evidence="6">
    <location>
        <begin position="31"/>
        <end position="53"/>
    </location>
</feature>
<keyword evidence="4 6" id="KW-1133">Transmembrane helix</keyword>